<keyword evidence="11" id="KW-1185">Reference proteome</keyword>
<dbReference type="SUPFAM" id="SSF52833">
    <property type="entry name" value="Thioredoxin-like"/>
    <property type="match status" value="1"/>
</dbReference>
<dbReference type="GO" id="GO:0042597">
    <property type="term" value="C:periplasmic space"/>
    <property type="evidence" value="ECO:0007669"/>
    <property type="project" value="UniProtKB-SubCell"/>
</dbReference>
<evidence type="ECO:0000256" key="3">
    <source>
        <dbReference type="ARBA" id="ARBA00022729"/>
    </source>
</evidence>
<dbReference type="OrthoDB" id="12976at2"/>
<dbReference type="Gene3D" id="3.40.30.10">
    <property type="entry name" value="Glutaredoxin"/>
    <property type="match status" value="1"/>
</dbReference>
<comment type="subcellular location">
    <subcellularLocation>
        <location evidence="1 7">Periplasm</location>
    </subcellularLocation>
</comment>
<feature type="domain" description="Disulphide bond isomerase DsbC/G N-terminal" evidence="8">
    <location>
        <begin position="61"/>
        <end position="108"/>
    </location>
</feature>
<evidence type="ECO:0000256" key="4">
    <source>
        <dbReference type="ARBA" id="ARBA00022764"/>
    </source>
</evidence>
<dbReference type="CDD" id="cd03020">
    <property type="entry name" value="DsbA_DsbC_DsbG"/>
    <property type="match status" value="1"/>
</dbReference>
<evidence type="ECO:0000256" key="1">
    <source>
        <dbReference type="ARBA" id="ARBA00004418"/>
    </source>
</evidence>
<dbReference type="InterPro" id="IPR036249">
    <property type="entry name" value="Thioredoxin-like_sf"/>
</dbReference>
<dbReference type="Proteomes" id="UP000000248">
    <property type="component" value="Chromosome"/>
</dbReference>
<dbReference type="PANTHER" id="PTHR35272:SF3">
    <property type="entry name" value="THIOL:DISULFIDE INTERCHANGE PROTEIN DSBC"/>
    <property type="match status" value="1"/>
</dbReference>
<evidence type="ECO:0000259" key="8">
    <source>
        <dbReference type="Pfam" id="PF10411"/>
    </source>
</evidence>
<dbReference type="EMBL" id="CP000513">
    <property type="protein sequence ID" value="ABQ14177.1"/>
    <property type="molecule type" value="Genomic_DNA"/>
</dbReference>
<accession>A5EY70</accession>
<name>A5EY70_DICNV</name>
<comment type="function">
    <text evidence="7">Required for disulfide bond formation in some periplasmic proteins. Acts by transferring its disulfide bond to other proteins and is reduced in the process.</text>
</comment>
<dbReference type="InterPro" id="IPR033954">
    <property type="entry name" value="DiS-bond_Isoase_DsbC/G"/>
</dbReference>
<dbReference type="AlphaFoldDB" id="A5EY70"/>
<dbReference type="eggNOG" id="COG1651">
    <property type="taxonomic scope" value="Bacteria"/>
</dbReference>
<evidence type="ECO:0000256" key="7">
    <source>
        <dbReference type="RuleBase" id="RU364038"/>
    </source>
</evidence>
<evidence type="ECO:0000256" key="5">
    <source>
        <dbReference type="ARBA" id="ARBA00023157"/>
    </source>
</evidence>
<evidence type="ECO:0000313" key="11">
    <source>
        <dbReference type="Proteomes" id="UP000000248"/>
    </source>
</evidence>
<dbReference type="GO" id="GO:0016853">
    <property type="term" value="F:isomerase activity"/>
    <property type="evidence" value="ECO:0007669"/>
    <property type="project" value="UniProtKB-KW"/>
</dbReference>
<protein>
    <recommendedName>
        <fullName evidence="7">Thiol:disulfide interchange protein</fullName>
    </recommendedName>
</protein>
<dbReference type="SUPFAM" id="SSF54423">
    <property type="entry name" value="DsbC/DsbG N-terminal domain-like"/>
    <property type="match status" value="1"/>
</dbReference>
<proteinExistence type="inferred from homology"/>
<organism evidence="10 11">
    <name type="scientific">Dichelobacter nodosus (strain VCS1703A)</name>
    <dbReference type="NCBI Taxonomy" id="246195"/>
    <lineage>
        <taxon>Bacteria</taxon>
        <taxon>Pseudomonadati</taxon>
        <taxon>Pseudomonadota</taxon>
        <taxon>Gammaproteobacteria</taxon>
        <taxon>Cardiobacteriales</taxon>
        <taxon>Cardiobacteriaceae</taxon>
        <taxon>Dichelobacter</taxon>
    </lineage>
</organism>
<keyword evidence="10" id="KW-0413">Isomerase</keyword>
<dbReference type="InterPro" id="IPR051470">
    <property type="entry name" value="Thiol:disulfide_interchange"/>
</dbReference>
<evidence type="ECO:0000259" key="9">
    <source>
        <dbReference type="Pfam" id="PF13098"/>
    </source>
</evidence>
<feature type="domain" description="Thioredoxin-like fold" evidence="9">
    <location>
        <begin position="134"/>
        <end position="255"/>
    </location>
</feature>
<dbReference type="KEGG" id="dno:DNO_0924"/>
<keyword evidence="5" id="KW-1015">Disulfide bond</keyword>
<dbReference type="InterPro" id="IPR018950">
    <property type="entry name" value="DiS-bond_isomerase_DsbC/G_N"/>
</dbReference>
<dbReference type="Pfam" id="PF10411">
    <property type="entry name" value="DsbC_N"/>
    <property type="match status" value="1"/>
</dbReference>
<dbReference type="Pfam" id="PF13098">
    <property type="entry name" value="Thioredoxin_2"/>
    <property type="match status" value="1"/>
</dbReference>
<dbReference type="InterPro" id="IPR012336">
    <property type="entry name" value="Thioredoxin-like_fold"/>
</dbReference>
<evidence type="ECO:0000256" key="2">
    <source>
        <dbReference type="ARBA" id="ARBA00009813"/>
    </source>
</evidence>
<dbReference type="HOGENOM" id="CLU_083593_0_0_6"/>
<evidence type="ECO:0000313" key="10">
    <source>
        <dbReference type="EMBL" id="ABQ14177.1"/>
    </source>
</evidence>
<evidence type="ECO:0000256" key="6">
    <source>
        <dbReference type="ARBA" id="ARBA00023284"/>
    </source>
</evidence>
<keyword evidence="3 7" id="KW-0732">Signal</keyword>
<gene>
    <name evidence="10" type="primary">dsbG</name>
    <name evidence="10" type="ordered locus">DNO_0924</name>
</gene>
<dbReference type="PANTHER" id="PTHR35272">
    <property type="entry name" value="THIOL:DISULFIDE INTERCHANGE PROTEIN DSBC-RELATED"/>
    <property type="match status" value="1"/>
</dbReference>
<dbReference type="Gene3D" id="3.10.450.70">
    <property type="entry name" value="Disulphide bond isomerase, DsbC/G, N-terminal"/>
    <property type="match status" value="1"/>
</dbReference>
<dbReference type="STRING" id="246195.DNO_0924"/>
<reference evidence="10 11" key="1">
    <citation type="journal article" date="2007" name="Nat. Biotechnol.">
        <title>Genome sequence and identification of candidate vaccine antigens from the animal pathogen Dichelobacter nodosus.</title>
        <authorList>
            <person name="Myers G.S."/>
            <person name="Parker D."/>
            <person name="Al-Hasani K."/>
            <person name="Kennan R.M."/>
            <person name="Seemann T."/>
            <person name="Ren Q."/>
            <person name="Badger J.H."/>
            <person name="Selengut J.D."/>
            <person name="Deboy R.T."/>
            <person name="Tettelin H."/>
            <person name="Boyce J.D."/>
            <person name="McCarl V.P."/>
            <person name="Han X."/>
            <person name="Nelson W.C."/>
            <person name="Madupu R."/>
            <person name="Mohamoud Y."/>
            <person name="Holley T."/>
            <person name="Fedorova N."/>
            <person name="Khouri H."/>
            <person name="Bottomley S.P."/>
            <person name="Whittington R.J."/>
            <person name="Adler B."/>
            <person name="Songer J.G."/>
            <person name="Rood J.I."/>
            <person name="Paulsen I.T."/>
        </authorList>
    </citation>
    <scope>NUCLEOTIDE SEQUENCE [LARGE SCALE GENOMIC DNA]</scope>
    <source>
        <strain evidence="10 11">VCS1703A</strain>
    </source>
</reference>
<comment type="similarity">
    <text evidence="2 7">Belongs to the thioredoxin family. DsbC subfamily.</text>
</comment>
<dbReference type="RefSeq" id="WP_012031240.1">
    <property type="nucleotide sequence ID" value="NC_009446.1"/>
</dbReference>
<keyword evidence="6 7" id="KW-0676">Redox-active center</keyword>
<dbReference type="InterPro" id="IPR009094">
    <property type="entry name" value="DiS-bond_isomerase_DsbC/G_N_sf"/>
</dbReference>
<sequence length="263" mass="29800">MQQRIGFILISALLMVGFTRPSIDEVIYQDEQEKTQFPAPVQQETLPDLSLIKRLIGDRDTIEAVVSTPIDDLFQVTAGAQVYYLSRDGRYMLQGDLLDLKQYKNLTETQRDQARLAVINRLNLSDLIIYPAVGQTRYTVTVFSDVDCPYCQMLFEQIDDFLKLGIELRFAAFPRTGIDSRSYYKSVSVWCAPDRKTTLLRAGRGLKHEKYSCESPVKESYDIGVKAGITGTPSFVFSDGFLISGFVSPENLMTMLQTHFSNK</sequence>
<keyword evidence="4 7" id="KW-0574">Periplasm</keyword>